<evidence type="ECO:0000256" key="5">
    <source>
        <dbReference type="RuleBase" id="RU367081"/>
    </source>
</evidence>
<comment type="catalytic activity">
    <reaction evidence="5">
        <text>a di-trans,poly-cis-dolichal + NADP(+) = a di-trans,poly-cis-polyprenal + NADPH + H(+)</text>
        <dbReference type="Rhea" id="RHEA:80727"/>
        <dbReference type="Rhea" id="RHEA-COMP:19536"/>
        <dbReference type="Rhea" id="RHEA-COMP:19537"/>
        <dbReference type="ChEBI" id="CHEBI:15378"/>
        <dbReference type="ChEBI" id="CHEBI:57783"/>
        <dbReference type="ChEBI" id="CHEBI:58349"/>
        <dbReference type="ChEBI" id="CHEBI:231623"/>
        <dbReference type="ChEBI" id="CHEBI:231637"/>
        <dbReference type="EC" id="1.3.1.94"/>
    </reaction>
    <physiologicalReaction direction="right-to-left" evidence="5">
        <dbReference type="Rhea" id="RHEA:80729"/>
    </physiologicalReaction>
</comment>
<dbReference type="Pfam" id="PF02544">
    <property type="entry name" value="Steroid_dh"/>
    <property type="match status" value="1"/>
</dbReference>
<keyword evidence="5" id="KW-0521">NADP</keyword>
<keyword evidence="4 5" id="KW-0472">Membrane</keyword>
<feature type="transmembrane region" description="Helical" evidence="5">
    <location>
        <begin position="108"/>
        <end position="128"/>
    </location>
</feature>
<keyword evidence="3 5" id="KW-1133">Transmembrane helix</keyword>
<dbReference type="PANTHER" id="PTHR14624:SF0">
    <property type="entry name" value="POLYPRENOL REDUCTASE"/>
    <property type="match status" value="1"/>
</dbReference>
<protein>
    <recommendedName>
        <fullName evidence="5">Polyprenal reductase</fullName>
        <ecNumber evidence="5">1.3.1.94</ecNumber>
    </recommendedName>
</protein>
<feature type="transmembrane region" description="Helical" evidence="5">
    <location>
        <begin position="201"/>
        <end position="221"/>
    </location>
</feature>
<dbReference type="Proteomes" id="UP001642502">
    <property type="component" value="Unassembled WGS sequence"/>
</dbReference>
<feature type="domain" description="3-oxo-5-alpha-steroid 4-dehydrogenase C-terminal" evidence="6">
    <location>
        <begin position="246"/>
        <end position="363"/>
    </location>
</feature>
<comment type="pathway">
    <text evidence="5">Protein modification; protein glycosylation.</text>
</comment>
<comment type="similarity">
    <text evidence="5">Belongs to the steroid 5-alpha reductase family. Polyprenal reductase subfamily.</text>
</comment>
<evidence type="ECO:0000256" key="3">
    <source>
        <dbReference type="ARBA" id="ARBA00022989"/>
    </source>
</evidence>
<comment type="subcellular location">
    <subcellularLocation>
        <location evidence="1">Endomembrane system</location>
        <topology evidence="1">Multi-pass membrane protein</topology>
    </subcellularLocation>
    <subcellularLocation>
        <location evidence="5">Endoplasmic reticulum membrane</location>
    </subcellularLocation>
</comment>
<dbReference type="PANTHER" id="PTHR14624">
    <property type="entry name" value="DFG10 PROTEIN"/>
    <property type="match status" value="1"/>
</dbReference>
<name>A0ABP0E0N7_9PEZI</name>
<proteinExistence type="inferred from homology"/>
<comment type="caution">
    <text evidence="7">The sequence shown here is derived from an EMBL/GenBank/DDBJ whole genome shotgun (WGS) entry which is preliminary data.</text>
</comment>
<keyword evidence="5" id="KW-0560">Oxidoreductase</keyword>
<reference evidence="7 8" key="1">
    <citation type="submission" date="2024-01" db="EMBL/GenBank/DDBJ databases">
        <authorList>
            <person name="Allen C."/>
            <person name="Tagirdzhanova G."/>
        </authorList>
    </citation>
    <scope>NUCLEOTIDE SEQUENCE [LARGE SCALE GENOMIC DNA]</scope>
    <source>
        <strain evidence="7 8">CBS 119000</strain>
    </source>
</reference>
<dbReference type="InterPro" id="IPR039698">
    <property type="entry name" value="Dfg10/SRD5A3"/>
</dbReference>
<evidence type="ECO:0000256" key="1">
    <source>
        <dbReference type="ARBA" id="ARBA00004127"/>
    </source>
</evidence>
<evidence type="ECO:0000313" key="7">
    <source>
        <dbReference type="EMBL" id="CAK7274110.1"/>
    </source>
</evidence>
<keyword evidence="5" id="KW-0256">Endoplasmic reticulum</keyword>
<sequence length="363" mass="40282">MASASAFSIDKMQPIGAVIMKLSPAGICQLSFAGLSAVVIMVTMLPAAVRRHMLDYGPRYTKSNNLIDRAHDQDKGSERPELKPEPESVAWMKTLATLGSYLQVPHSWFISFYVFHLICSAFWAAQWWSWHQALPGSSGAYNLFGSIVMRQQAADVGRASTPATSMLLTQVYVAFALETLQTGRRLYEYLCVFRPSKAKMNAAHFLLGLLYYAIMSVAIWIEGSPSTEEIIAAKQLKVYAQASAAHGEILAKIVVGTALFLAAWIGQFICHVQLSGLRKYSMPDEGLFRYLISPHYTCEIVLYGALAIVSAPEGKFINRTMLSSLLLVLANLGVTADRTKQWYSDTFGAERVAPKWRMIPFIF</sequence>
<evidence type="ECO:0000256" key="4">
    <source>
        <dbReference type="ARBA" id="ARBA00023136"/>
    </source>
</evidence>
<keyword evidence="2 5" id="KW-0812">Transmembrane</keyword>
<feature type="transmembrane region" description="Helical" evidence="5">
    <location>
        <begin position="249"/>
        <end position="269"/>
    </location>
</feature>
<evidence type="ECO:0000313" key="8">
    <source>
        <dbReference type="Proteomes" id="UP001642502"/>
    </source>
</evidence>
<evidence type="ECO:0000259" key="6">
    <source>
        <dbReference type="Pfam" id="PF02544"/>
    </source>
</evidence>
<comment type="function">
    <text evidence="5">Plays a key role in early steps of protein N-linked glycosylation by being involved in the conversion of polyprenol into dolichol. Acts as a polyprenal reductase that mediates the reduction of polyprenal into dolichal in a NADP-dependent mechanism. Dolichols are required for the synthesis of dolichol-linked monosaccharides and the oligosaccharide precursor used for N-glycosylation.</text>
</comment>
<evidence type="ECO:0000256" key="2">
    <source>
        <dbReference type="ARBA" id="ARBA00022692"/>
    </source>
</evidence>
<accession>A0ABP0E0N7</accession>
<dbReference type="PROSITE" id="PS50244">
    <property type="entry name" value="S5A_REDUCTASE"/>
    <property type="match status" value="1"/>
</dbReference>
<dbReference type="InterPro" id="IPR001104">
    <property type="entry name" value="3-oxo-5_a-steroid_4-DH_C"/>
</dbReference>
<dbReference type="EC" id="1.3.1.94" evidence="5"/>
<feature type="transmembrane region" description="Helical" evidence="5">
    <location>
        <begin position="30"/>
        <end position="49"/>
    </location>
</feature>
<organism evidence="7 8">
    <name type="scientific">Sporothrix epigloea</name>
    <dbReference type="NCBI Taxonomy" id="1892477"/>
    <lineage>
        <taxon>Eukaryota</taxon>
        <taxon>Fungi</taxon>
        <taxon>Dikarya</taxon>
        <taxon>Ascomycota</taxon>
        <taxon>Pezizomycotina</taxon>
        <taxon>Sordariomycetes</taxon>
        <taxon>Sordariomycetidae</taxon>
        <taxon>Ophiostomatales</taxon>
        <taxon>Ophiostomataceae</taxon>
        <taxon>Sporothrix</taxon>
    </lineage>
</organism>
<dbReference type="EMBL" id="CAWUON010000131">
    <property type="protein sequence ID" value="CAK7274110.1"/>
    <property type="molecule type" value="Genomic_DNA"/>
</dbReference>
<keyword evidence="8" id="KW-1185">Reference proteome</keyword>
<feature type="transmembrane region" description="Helical" evidence="5">
    <location>
        <begin position="290"/>
        <end position="310"/>
    </location>
</feature>
<gene>
    <name evidence="7" type="primary">DFG10</name>
    <name evidence="7" type="ORF">SEPCBS119000_006001</name>
</gene>